<evidence type="ECO:0000313" key="3">
    <source>
        <dbReference type="Proteomes" id="UP000502681"/>
    </source>
</evidence>
<accession>A0ABX6L2J3</accession>
<organism evidence="2 3">
    <name type="scientific">Pectobacterium punjabense</name>
    <dbReference type="NCBI Taxonomy" id="2108399"/>
    <lineage>
        <taxon>Bacteria</taxon>
        <taxon>Pseudomonadati</taxon>
        <taxon>Pseudomonadota</taxon>
        <taxon>Gammaproteobacteria</taxon>
        <taxon>Enterobacterales</taxon>
        <taxon>Pectobacteriaceae</taxon>
        <taxon>Pectobacterium</taxon>
    </lineage>
</organism>
<dbReference type="Pfam" id="PF08845">
    <property type="entry name" value="SymE_toxin"/>
    <property type="match status" value="1"/>
</dbReference>
<dbReference type="EMBL" id="CP038498">
    <property type="protein sequence ID" value="QJA20499.1"/>
    <property type="molecule type" value="Genomic_DNA"/>
</dbReference>
<dbReference type="InterPro" id="IPR014944">
    <property type="entry name" value="Toxin_SymE-like"/>
</dbReference>
<dbReference type="Proteomes" id="UP000502681">
    <property type="component" value="Chromosome"/>
</dbReference>
<keyword evidence="3" id="KW-1185">Reference proteome</keyword>
<name>A0ABX6L2J3_9GAMM</name>
<sequence>MFFRKLSSATYGFNIGQPVIVTVEHGRLVIETKLRF</sequence>
<feature type="domain" description="Toxin SymE-like" evidence="1">
    <location>
        <begin position="12"/>
        <end position="32"/>
    </location>
</feature>
<protein>
    <submittedName>
        <fullName evidence="2">Type I addiction module toxin, SymE family</fullName>
    </submittedName>
</protein>
<proteinExistence type="predicted"/>
<dbReference type="RefSeq" id="WP_107169597.1">
    <property type="nucleotide sequence ID" value="NZ_CP038498.1"/>
</dbReference>
<evidence type="ECO:0000313" key="2">
    <source>
        <dbReference type="EMBL" id="QJA20499.1"/>
    </source>
</evidence>
<evidence type="ECO:0000259" key="1">
    <source>
        <dbReference type="Pfam" id="PF08845"/>
    </source>
</evidence>
<reference evidence="2 3" key="1">
    <citation type="submission" date="2019-04" db="EMBL/GenBank/DDBJ databases">
        <title>Whole Genome Sequencing of Pectobacterium punjabense SS95.</title>
        <authorList>
            <person name="Sarfraz S."/>
            <person name="Oulghazi S."/>
            <person name="Roques C."/>
            <person name="Vandecasteele C."/>
            <person name="Faure D."/>
        </authorList>
    </citation>
    <scope>NUCLEOTIDE SEQUENCE [LARGE SCALE GENOMIC DNA]</scope>
    <source>
        <strain evidence="2 3">SS95</strain>
    </source>
</reference>
<gene>
    <name evidence="2" type="ORF">E2566_11450</name>
</gene>
<dbReference type="GeneID" id="99863496"/>